<feature type="domain" description="Response regulatory" evidence="5">
    <location>
        <begin position="5"/>
        <end position="120"/>
    </location>
</feature>
<evidence type="ECO:0000313" key="7">
    <source>
        <dbReference type="Proteomes" id="UP001589844"/>
    </source>
</evidence>
<keyword evidence="7" id="KW-1185">Reference proteome</keyword>
<organism evidence="6 7">
    <name type="scientific">Undibacterium danionis</name>
    <dbReference type="NCBI Taxonomy" id="1812100"/>
    <lineage>
        <taxon>Bacteria</taxon>
        <taxon>Pseudomonadati</taxon>
        <taxon>Pseudomonadota</taxon>
        <taxon>Betaproteobacteria</taxon>
        <taxon>Burkholderiales</taxon>
        <taxon>Oxalobacteraceae</taxon>
        <taxon>Undibacterium</taxon>
    </lineage>
</organism>
<sequence length="206" mass="22672">MANQTLLLIDDHSLFRSGLRTLINSSLPDIAIIECASLEEAMQLSGLPLHLILLDIKLQGLNGLEGSALLQRKWPDAPIIIISADDSPNTSKLALERGACYFMSKGDSAEEILRVIIKVLRDDENIDYNKNTTATLNGVQHKPLLTPRQYEVLDLLCKGLSNKMIGRQLELSENTVRCHVQVLLAALNASNRSEAAFTARRMGLVA</sequence>
<dbReference type="Pfam" id="PF00072">
    <property type="entry name" value="Response_reg"/>
    <property type="match status" value="1"/>
</dbReference>
<evidence type="ECO:0000313" key="6">
    <source>
        <dbReference type="EMBL" id="MFC0350297.1"/>
    </source>
</evidence>
<keyword evidence="2" id="KW-0238">DNA-binding</keyword>
<dbReference type="SMART" id="SM00421">
    <property type="entry name" value="HTH_LUXR"/>
    <property type="match status" value="1"/>
</dbReference>
<evidence type="ECO:0000256" key="2">
    <source>
        <dbReference type="ARBA" id="ARBA00023125"/>
    </source>
</evidence>
<comment type="caution">
    <text evidence="6">The sequence shown here is derived from an EMBL/GenBank/DDBJ whole genome shotgun (WGS) entry which is preliminary data.</text>
</comment>
<dbReference type="EMBL" id="JBHLXJ010000011">
    <property type="protein sequence ID" value="MFC0350297.1"/>
    <property type="molecule type" value="Genomic_DNA"/>
</dbReference>
<dbReference type="PANTHER" id="PTHR45566:SF2">
    <property type="entry name" value="NARL SUBFAMILY"/>
    <property type="match status" value="1"/>
</dbReference>
<gene>
    <name evidence="6" type="ORF">ACFFJH_10810</name>
</gene>
<dbReference type="PANTHER" id="PTHR45566">
    <property type="entry name" value="HTH-TYPE TRANSCRIPTIONAL REGULATOR YHJB-RELATED"/>
    <property type="match status" value="1"/>
</dbReference>
<dbReference type="PROSITE" id="PS50043">
    <property type="entry name" value="HTH_LUXR_2"/>
    <property type="match status" value="1"/>
</dbReference>
<protein>
    <submittedName>
        <fullName evidence="6">Response regulator</fullName>
    </submittedName>
</protein>
<proteinExistence type="predicted"/>
<dbReference type="PROSITE" id="PS50110">
    <property type="entry name" value="RESPONSE_REGULATORY"/>
    <property type="match status" value="1"/>
</dbReference>
<accession>A0ABV6IEP4</accession>
<dbReference type="InterPro" id="IPR058245">
    <property type="entry name" value="NreC/VraR/RcsB-like_REC"/>
</dbReference>
<reference evidence="6 7" key="1">
    <citation type="submission" date="2024-09" db="EMBL/GenBank/DDBJ databases">
        <authorList>
            <person name="Sun Q."/>
            <person name="Mori K."/>
        </authorList>
    </citation>
    <scope>NUCLEOTIDE SEQUENCE [LARGE SCALE GENOMIC DNA]</scope>
    <source>
        <strain evidence="6 7">CCM 8677</strain>
    </source>
</reference>
<evidence type="ECO:0000259" key="4">
    <source>
        <dbReference type="PROSITE" id="PS50043"/>
    </source>
</evidence>
<dbReference type="CDD" id="cd06170">
    <property type="entry name" value="LuxR_C_like"/>
    <property type="match status" value="1"/>
</dbReference>
<keyword evidence="1 3" id="KW-0597">Phosphoprotein</keyword>
<dbReference type="InterPro" id="IPR051015">
    <property type="entry name" value="EvgA-like"/>
</dbReference>
<dbReference type="PRINTS" id="PR00038">
    <property type="entry name" value="HTHLUXR"/>
</dbReference>
<dbReference type="Pfam" id="PF00196">
    <property type="entry name" value="GerE"/>
    <property type="match status" value="1"/>
</dbReference>
<dbReference type="SUPFAM" id="SSF46894">
    <property type="entry name" value="C-terminal effector domain of the bipartite response regulators"/>
    <property type="match status" value="1"/>
</dbReference>
<evidence type="ECO:0000256" key="1">
    <source>
        <dbReference type="ARBA" id="ARBA00022553"/>
    </source>
</evidence>
<name>A0ABV6IEP4_9BURK</name>
<dbReference type="SUPFAM" id="SSF52172">
    <property type="entry name" value="CheY-like"/>
    <property type="match status" value="1"/>
</dbReference>
<dbReference type="Proteomes" id="UP001589844">
    <property type="component" value="Unassembled WGS sequence"/>
</dbReference>
<evidence type="ECO:0000256" key="3">
    <source>
        <dbReference type="PROSITE-ProRule" id="PRU00169"/>
    </source>
</evidence>
<feature type="domain" description="HTH luxR-type" evidence="4">
    <location>
        <begin position="138"/>
        <end position="203"/>
    </location>
</feature>
<feature type="modified residue" description="4-aspartylphosphate" evidence="3">
    <location>
        <position position="55"/>
    </location>
</feature>
<dbReference type="InterPro" id="IPR016032">
    <property type="entry name" value="Sig_transdc_resp-reg_C-effctor"/>
</dbReference>
<evidence type="ECO:0000259" key="5">
    <source>
        <dbReference type="PROSITE" id="PS50110"/>
    </source>
</evidence>
<dbReference type="RefSeq" id="WP_390212451.1">
    <property type="nucleotide sequence ID" value="NZ_JBHLXJ010000011.1"/>
</dbReference>
<dbReference type="CDD" id="cd17535">
    <property type="entry name" value="REC_NarL-like"/>
    <property type="match status" value="1"/>
</dbReference>
<dbReference type="InterPro" id="IPR011006">
    <property type="entry name" value="CheY-like_superfamily"/>
</dbReference>
<dbReference type="InterPro" id="IPR001789">
    <property type="entry name" value="Sig_transdc_resp-reg_receiver"/>
</dbReference>
<dbReference type="InterPro" id="IPR000792">
    <property type="entry name" value="Tscrpt_reg_LuxR_C"/>
</dbReference>
<dbReference type="Gene3D" id="3.40.50.2300">
    <property type="match status" value="1"/>
</dbReference>
<dbReference type="SMART" id="SM00448">
    <property type="entry name" value="REC"/>
    <property type="match status" value="1"/>
</dbReference>